<organism evidence="1 2">
    <name type="scientific">Stieleria marina</name>
    <dbReference type="NCBI Taxonomy" id="1930275"/>
    <lineage>
        <taxon>Bacteria</taxon>
        <taxon>Pseudomonadati</taxon>
        <taxon>Planctomycetota</taxon>
        <taxon>Planctomycetia</taxon>
        <taxon>Pirellulales</taxon>
        <taxon>Pirellulaceae</taxon>
        <taxon>Stieleria</taxon>
    </lineage>
</organism>
<protein>
    <recommendedName>
        <fullName evidence="3">DUF952 domain-containing protein</fullName>
    </recommendedName>
</protein>
<dbReference type="OrthoDB" id="5638018at2"/>
<dbReference type="PANTHER" id="PTHR34129">
    <property type="entry name" value="BLR1139 PROTEIN"/>
    <property type="match status" value="1"/>
</dbReference>
<evidence type="ECO:0000313" key="1">
    <source>
        <dbReference type="EMBL" id="QDT11867.1"/>
    </source>
</evidence>
<accession>A0A517NXL2</accession>
<dbReference type="AlphaFoldDB" id="A0A517NXL2"/>
<gene>
    <name evidence="1" type="ORF">K239x_38690</name>
</gene>
<proteinExistence type="predicted"/>
<dbReference type="EMBL" id="CP036526">
    <property type="protein sequence ID" value="QDT11867.1"/>
    <property type="molecule type" value="Genomic_DNA"/>
</dbReference>
<dbReference type="InterPro" id="IPR009297">
    <property type="entry name" value="DUF952"/>
</dbReference>
<reference evidence="1 2" key="1">
    <citation type="submission" date="2019-02" db="EMBL/GenBank/DDBJ databases">
        <title>Deep-cultivation of Planctomycetes and their phenomic and genomic characterization uncovers novel biology.</title>
        <authorList>
            <person name="Wiegand S."/>
            <person name="Jogler M."/>
            <person name="Boedeker C."/>
            <person name="Pinto D."/>
            <person name="Vollmers J."/>
            <person name="Rivas-Marin E."/>
            <person name="Kohn T."/>
            <person name="Peeters S.H."/>
            <person name="Heuer A."/>
            <person name="Rast P."/>
            <person name="Oberbeckmann S."/>
            <person name="Bunk B."/>
            <person name="Jeske O."/>
            <person name="Meyerdierks A."/>
            <person name="Storesund J.E."/>
            <person name="Kallscheuer N."/>
            <person name="Luecker S."/>
            <person name="Lage O.M."/>
            <person name="Pohl T."/>
            <person name="Merkel B.J."/>
            <person name="Hornburger P."/>
            <person name="Mueller R.-W."/>
            <person name="Bruemmer F."/>
            <person name="Labrenz M."/>
            <person name="Spormann A.M."/>
            <person name="Op den Camp H."/>
            <person name="Overmann J."/>
            <person name="Amann R."/>
            <person name="Jetten M.S.M."/>
            <person name="Mascher T."/>
            <person name="Medema M.H."/>
            <person name="Devos D.P."/>
            <person name="Kaster A.-K."/>
            <person name="Ovreas L."/>
            <person name="Rohde M."/>
            <person name="Galperin M.Y."/>
            <person name="Jogler C."/>
        </authorList>
    </citation>
    <scope>NUCLEOTIDE SEQUENCE [LARGE SCALE GENOMIC DNA]</scope>
    <source>
        <strain evidence="1 2">K23_9</strain>
    </source>
</reference>
<evidence type="ECO:0008006" key="3">
    <source>
        <dbReference type="Google" id="ProtNLM"/>
    </source>
</evidence>
<dbReference type="PANTHER" id="PTHR34129:SF1">
    <property type="entry name" value="DUF952 DOMAIN-CONTAINING PROTEIN"/>
    <property type="match status" value="1"/>
</dbReference>
<keyword evidence="2" id="KW-1185">Reference proteome</keyword>
<dbReference type="Pfam" id="PF06108">
    <property type="entry name" value="DUF952"/>
    <property type="match status" value="1"/>
</dbReference>
<name>A0A517NXL2_9BACT</name>
<dbReference type="SUPFAM" id="SSF56399">
    <property type="entry name" value="ADP-ribosylation"/>
    <property type="match status" value="1"/>
</dbReference>
<sequence>MTSTIYKIVSREEWTVAESVGEYRGSALDVADGFIHLSSPQQTVDTAAKYFADRDDLLLVSVDVASLGSTLRWEASRGGDLFPHVYGVLPLMAVAEVFALERMPNGKHQFPDGF</sequence>
<dbReference type="Proteomes" id="UP000319817">
    <property type="component" value="Chromosome"/>
</dbReference>
<dbReference type="RefSeq" id="WP_145419632.1">
    <property type="nucleotide sequence ID" value="NZ_CP036526.1"/>
</dbReference>
<dbReference type="Gene3D" id="3.20.170.20">
    <property type="entry name" value="Protein of unknown function DUF952"/>
    <property type="match status" value="1"/>
</dbReference>
<evidence type="ECO:0000313" key="2">
    <source>
        <dbReference type="Proteomes" id="UP000319817"/>
    </source>
</evidence>